<protein>
    <recommendedName>
        <fullName evidence="1">DUF6160 domain-containing protein</fullName>
    </recommendedName>
</protein>
<organism evidence="2 3">
    <name type="scientific">Acinetobacter modestus</name>
    <dbReference type="NCBI Taxonomy" id="1776740"/>
    <lineage>
        <taxon>Bacteria</taxon>
        <taxon>Pseudomonadati</taxon>
        <taxon>Pseudomonadota</taxon>
        <taxon>Gammaproteobacteria</taxon>
        <taxon>Moraxellales</taxon>
        <taxon>Moraxellaceae</taxon>
        <taxon>Acinetobacter</taxon>
    </lineage>
</organism>
<name>A0ABP2TUP2_9GAMM</name>
<comment type="caution">
    <text evidence="2">The sequence shown here is derived from an EMBL/GenBank/DDBJ whole genome shotgun (WGS) entry which is preliminary data.</text>
</comment>
<evidence type="ECO:0000259" key="1">
    <source>
        <dbReference type="Pfam" id="PF19657"/>
    </source>
</evidence>
<dbReference type="InterPro" id="IPR046158">
    <property type="entry name" value="DUF6160"/>
</dbReference>
<sequence>MKNYKNLLGKLFSAIAFSGVSTFVIAMESLDDISLQQVTGQAGADLSLKINLNHTSASILDTTVCSDLRFCRLGISLNNRYHDGTQDTINATTGVITPSLTGKKQWLVFKGIQGTIDIPYIGLDGEDITYASTPHAAIKLSFDPNKPIQFKNVGFESLSIETDTVAAEGSGNVPGYLTPATLYGGTGFDATKEKGFLGMKMTGNLSLTGNIKIFSCGDSHPRC</sequence>
<accession>A0ABP2TUP2</accession>
<keyword evidence="3" id="KW-1185">Reference proteome</keyword>
<reference evidence="2 3" key="2">
    <citation type="journal article" date="2016" name="Int. J. Syst. Evol. Microbiol.">
        <title>Taxonomy of haemolytic and/or proteolytic strains of the genus Acinetobacter with the proposal of Acinetobacter courvalinii sp. nov. (genomic species 14 sensu Bouvet &amp; Jeanjean), Acinetobacter dispersus sp. nov. (genomic species 17), Acinetobacter modestus sp. nov., Acinetobacter proteolyticus sp. nov. and Acinetobacter vivianii sp. nov.</title>
        <authorList>
            <person name="Nemec A."/>
            <person name="Radolfova-Krizova L."/>
            <person name="Maixnerova M."/>
            <person name="Vrestiakova E."/>
            <person name="Jezek P."/>
            <person name="Sedo O."/>
        </authorList>
    </citation>
    <scope>NUCLEOTIDE SEQUENCE [LARGE SCALE GENOMIC DNA]</scope>
    <source>
        <strain evidence="2 3">NIPH 236</strain>
    </source>
</reference>
<gene>
    <name evidence="2" type="ORF">F992_02879</name>
</gene>
<dbReference type="Proteomes" id="UP000013190">
    <property type="component" value="Unassembled WGS sequence"/>
</dbReference>
<dbReference type="GeneID" id="92836227"/>
<reference evidence="3" key="1">
    <citation type="submission" date="2013-02" db="EMBL/GenBank/DDBJ databases">
        <title>The Genome Sequence of Acinetobacter sp. NIPH 236.</title>
        <authorList>
            <consortium name="The Broad Institute Genome Sequencing Platform"/>
            <consortium name="The Broad Institute Genome Sequencing Center for Infectious Disease"/>
            <person name="Cerqueira G."/>
            <person name="Feldgarden M."/>
            <person name="Courvalin P."/>
            <person name="Perichon B."/>
            <person name="Grillot-Courvalin C."/>
            <person name="Clermont D."/>
            <person name="Rocha E."/>
            <person name="Yoon E.-J."/>
            <person name="Nemec A."/>
            <person name="Walker B."/>
            <person name="Young S.K."/>
            <person name="Zeng Q."/>
            <person name="Gargeya S."/>
            <person name="Fitzgerald M."/>
            <person name="Haas B."/>
            <person name="Abouelleil A."/>
            <person name="Alvarado L."/>
            <person name="Arachchi H.M."/>
            <person name="Berlin A.M."/>
            <person name="Chapman S.B."/>
            <person name="Dewar J."/>
            <person name="Goldberg J."/>
            <person name="Griggs A."/>
            <person name="Gujja S."/>
            <person name="Hansen M."/>
            <person name="Howarth C."/>
            <person name="Imamovic A."/>
            <person name="Larimer J."/>
            <person name="McCowan C."/>
            <person name="Murphy C."/>
            <person name="Neiman D."/>
            <person name="Pearson M."/>
            <person name="Priest M."/>
            <person name="Roberts A."/>
            <person name="Saif S."/>
            <person name="Shea T."/>
            <person name="Sisk P."/>
            <person name="Sykes S."/>
            <person name="Wortman J."/>
            <person name="Nusbaum C."/>
            <person name="Birren B."/>
        </authorList>
    </citation>
    <scope>NUCLEOTIDE SEQUENCE [LARGE SCALE GENOMIC DNA]</scope>
    <source>
        <strain evidence="3">NIPH 236</strain>
    </source>
</reference>
<dbReference type="RefSeq" id="WP_004663681.1">
    <property type="nucleotide sequence ID" value="NZ_BMDV01000006.1"/>
</dbReference>
<evidence type="ECO:0000313" key="2">
    <source>
        <dbReference type="EMBL" id="ENU26010.1"/>
    </source>
</evidence>
<proteinExistence type="predicted"/>
<evidence type="ECO:0000313" key="3">
    <source>
        <dbReference type="Proteomes" id="UP000013190"/>
    </source>
</evidence>
<dbReference type="EMBL" id="APOJ01000029">
    <property type="protein sequence ID" value="ENU26010.1"/>
    <property type="molecule type" value="Genomic_DNA"/>
</dbReference>
<feature type="domain" description="DUF6160" evidence="1">
    <location>
        <begin position="8"/>
        <end position="56"/>
    </location>
</feature>
<dbReference type="Pfam" id="PF19657">
    <property type="entry name" value="DUF6160"/>
    <property type="match status" value="1"/>
</dbReference>